<keyword evidence="4" id="KW-0472">Membrane</keyword>
<evidence type="ECO:0000256" key="4">
    <source>
        <dbReference type="SAM" id="Phobius"/>
    </source>
</evidence>
<dbReference type="PRINTS" id="PR00153">
    <property type="entry name" value="CSAPPISMRASE"/>
</dbReference>
<evidence type="ECO:0000259" key="5">
    <source>
        <dbReference type="PROSITE" id="PS50072"/>
    </source>
</evidence>
<evidence type="ECO:0000256" key="1">
    <source>
        <dbReference type="ARBA" id="ARBA00023110"/>
    </source>
</evidence>
<proteinExistence type="inferred from homology"/>
<dbReference type="InterPro" id="IPR029000">
    <property type="entry name" value="Cyclophilin-like_dom_sf"/>
</dbReference>
<dbReference type="InterPro" id="IPR044666">
    <property type="entry name" value="Cyclophilin_A-like"/>
</dbReference>
<dbReference type="CDD" id="cd00317">
    <property type="entry name" value="cyclophilin"/>
    <property type="match status" value="1"/>
</dbReference>
<dbReference type="Gene3D" id="2.40.100.10">
    <property type="entry name" value="Cyclophilin-like"/>
    <property type="match status" value="1"/>
</dbReference>
<dbReference type="InterPro" id="IPR002130">
    <property type="entry name" value="Cyclophilin-type_PPIase_dom"/>
</dbReference>
<dbReference type="SUPFAM" id="SSF50891">
    <property type="entry name" value="Cyclophilin-like"/>
    <property type="match status" value="1"/>
</dbReference>
<name>A0A0G1SJ10_9BACT</name>
<evidence type="ECO:0000313" key="7">
    <source>
        <dbReference type="Proteomes" id="UP000034565"/>
    </source>
</evidence>
<reference evidence="6 7" key="1">
    <citation type="journal article" date="2015" name="Nature">
        <title>rRNA introns, odd ribosomes, and small enigmatic genomes across a large radiation of phyla.</title>
        <authorList>
            <person name="Brown C.T."/>
            <person name="Hug L.A."/>
            <person name="Thomas B.C."/>
            <person name="Sharon I."/>
            <person name="Castelle C.J."/>
            <person name="Singh A."/>
            <person name="Wilkins M.J."/>
            <person name="Williams K.H."/>
            <person name="Banfield J.F."/>
        </authorList>
    </citation>
    <scope>NUCLEOTIDE SEQUENCE [LARGE SCALE GENOMIC DNA]</scope>
</reference>
<sequence>MEAIRYWRMKDQLLNPAYWICQNPGCGVTFRYMNRNSLIVAIVVITIIVVGLIVSKNYTRTLTTGKITQATPTAGESGTLQQPLTTRPQVLISTSKGDFTIELRPDVAPKTVTNFLTKWSNGYCNDLIFHRVEGWVVQGCDPAGNGTGGLSNLPTETSDESFVVGSVGVARKAMPKEVSNDSQFFVVKKDSQFLDGEYTYFGKVISGMNVVNSLSVGDKVISTTILSK</sequence>
<evidence type="ECO:0000256" key="2">
    <source>
        <dbReference type="ARBA" id="ARBA00023235"/>
    </source>
</evidence>
<comment type="function">
    <text evidence="3">PPIases accelerate the folding of proteins. It catalyzes the cis-trans isomerization of proline imidic peptide bonds in oligopeptides.</text>
</comment>
<keyword evidence="1 3" id="KW-0697">Rotamase</keyword>
<dbReference type="EMBL" id="LCOA01000013">
    <property type="protein sequence ID" value="KKU69406.1"/>
    <property type="molecule type" value="Genomic_DNA"/>
</dbReference>
<dbReference type="EC" id="5.2.1.8" evidence="3"/>
<evidence type="ECO:0000313" key="6">
    <source>
        <dbReference type="EMBL" id="KKU69406.1"/>
    </source>
</evidence>
<protein>
    <recommendedName>
        <fullName evidence="3">Peptidyl-prolyl cis-trans isomerase</fullName>
        <shortName evidence="3">PPIase</shortName>
        <ecNumber evidence="3">5.2.1.8</ecNumber>
    </recommendedName>
</protein>
<feature type="domain" description="PPIase cyclophilin-type" evidence="5">
    <location>
        <begin position="97"/>
        <end position="215"/>
    </location>
</feature>
<keyword evidence="2 3" id="KW-0413">Isomerase</keyword>
<feature type="transmembrane region" description="Helical" evidence="4">
    <location>
        <begin position="38"/>
        <end position="55"/>
    </location>
</feature>
<keyword evidence="4" id="KW-0812">Transmembrane</keyword>
<evidence type="ECO:0000256" key="3">
    <source>
        <dbReference type="RuleBase" id="RU363019"/>
    </source>
</evidence>
<comment type="caution">
    <text evidence="6">The sequence shown here is derived from an EMBL/GenBank/DDBJ whole genome shotgun (WGS) entry which is preliminary data.</text>
</comment>
<dbReference type="PROSITE" id="PS50072">
    <property type="entry name" value="CSA_PPIASE_2"/>
    <property type="match status" value="1"/>
</dbReference>
<dbReference type="PANTHER" id="PTHR45625">
    <property type="entry name" value="PEPTIDYL-PROLYL CIS-TRANS ISOMERASE-RELATED"/>
    <property type="match status" value="1"/>
</dbReference>
<dbReference type="PANTHER" id="PTHR45625:SF4">
    <property type="entry name" value="PEPTIDYLPROLYL ISOMERASE DOMAIN AND WD REPEAT-CONTAINING PROTEIN 1"/>
    <property type="match status" value="1"/>
</dbReference>
<dbReference type="GO" id="GO:0003755">
    <property type="term" value="F:peptidyl-prolyl cis-trans isomerase activity"/>
    <property type="evidence" value="ECO:0007669"/>
    <property type="project" value="UniProtKB-UniRule"/>
</dbReference>
<comment type="similarity">
    <text evidence="3">Belongs to the cyclophilin-type PPIase family.</text>
</comment>
<comment type="catalytic activity">
    <reaction evidence="3">
        <text>[protein]-peptidylproline (omega=180) = [protein]-peptidylproline (omega=0)</text>
        <dbReference type="Rhea" id="RHEA:16237"/>
        <dbReference type="Rhea" id="RHEA-COMP:10747"/>
        <dbReference type="Rhea" id="RHEA-COMP:10748"/>
        <dbReference type="ChEBI" id="CHEBI:83833"/>
        <dbReference type="ChEBI" id="CHEBI:83834"/>
        <dbReference type="EC" id="5.2.1.8"/>
    </reaction>
</comment>
<dbReference type="Proteomes" id="UP000034565">
    <property type="component" value="Unassembled WGS sequence"/>
</dbReference>
<organism evidence="6 7">
    <name type="scientific">Candidatus Amesbacteria bacterium GW2011_GWA1_47_20</name>
    <dbReference type="NCBI Taxonomy" id="1618354"/>
    <lineage>
        <taxon>Bacteria</taxon>
        <taxon>Candidatus Amesiibacteriota</taxon>
    </lineage>
</organism>
<keyword evidence="4" id="KW-1133">Transmembrane helix</keyword>
<dbReference type="Pfam" id="PF00160">
    <property type="entry name" value="Pro_isomerase"/>
    <property type="match status" value="1"/>
</dbReference>
<dbReference type="AlphaFoldDB" id="A0A0G1SJ10"/>
<accession>A0A0G1SJ10</accession>
<gene>
    <name evidence="6" type="ORF">UX92_C0013G0011</name>
</gene>